<accession>A0A0R3TH61</accession>
<gene>
    <name evidence="2" type="ORF">HNAJ_LOCUS6399</name>
</gene>
<organism evidence="4">
    <name type="scientific">Rodentolepis nana</name>
    <name type="common">Dwarf tapeworm</name>
    <name type="synonym">Hymenolepis nana</name>
    <dbReference type="NCBI Taxonomy" id="102285"/>
    <lineage>
        <taxon>Eukaryota</taxon>
        <taxon>Metazoa</taxon>
        <taxon>Spiralia</taxon>
        <taxon>Lophotrochozoa</taxon>
        <taxon>Platyhelminthes</taxon>
        <taxon>Cestoda</taxon>
        <taxon>Eucestoda</taxon>
        <taxon>Cyclophyllidea</taxon>
        <taxon>Hymenolepididae</taxon>
        <taxon>Rodentolepis</taxon>
    </lineage>
</organism>
<name>A0A0R3TH61_RODNA</name>
<dbReference type="InterPro" id="IPR012677">
    <property type="entry name" value="Nucleotide-bd_a/b_plait_sf"/>
</dbReference>
<evidence type="ECO:0000256" key="1">
    <source>
        <dbReference type="SAM" id="MobiDB-lite"/>
    </source>
</evidence>
<feature type="compositionally biased region" description="Basic residues" evidence="1">
    <location>
        <begin position="44"/>
        <end position="59"/>
    </location>
</feature>
<sequence>MLLFFYSDQASLFIGRLHPSIQHEQLHSSLSHLLSVVKLAKREEKRRRKGRHRSRHHCRDRSPEQHESRTKDPLWPLVRVVKHPITGESRGYAFAWFKSSRDASRVLDSWRYSSNLFKPSGCNDGVRVDLQSIFGDMPGFEQVGYFFFGNVR</sequence>
<protein>
    <submittedName>
        <fullName evidence="4">RRM domain-containing protein</fullName>
    </submittedName>
</protein>
<proteinExistence type="predicted"/>
<dbReference type="EMBL" id="UZAE01006922">
    <property type="protein sequence ID" value="VDO02259.1"/>
    <property type="molecule type" value="Genomic_DNA"/>
</dbReference>
<dbReference type="AlphaFoldDB" id="A0A0R3TH61"/>
<keyword evidence="3" id="KW-1185">Reference proteome</keyword>
<dbReference type="Gene3D" id="3.30.70.330">
    <property type="match status" value="1"/>
</dbReference>
<dbReference type="OrthoDB" id="6283778at2759"/>
<dbReference type="STRING" id="102285.A0A0R3TH61"/>
<dbReference type="GO" id="GO:0003676">
    <property type="term" value="F:nucleic acid binding"/>
    <property type="evidence" value="ECO:0007669"/>
    <property type="project" value="InterPro"/>
</dbReference>
<evidence type="ECO:0000313" key="3">
    <source>
        <dbReference type="Proteomes" id="UP000278807"/>
    </source>
</evidence>
<dbReference type="Proteomes" id="UP000278807">
    <property type="component" value="Unassembled WGS sequence"/>
</dbReference>
<dbReference type="WBParaSite" id="HNAJ_0000640201-mRNA-1">
    <property type="protein sequence ID" value="HNAJ_0000640201-mRNA-1"/>
    <property type="gene ID" value="HNAJ_0000640201"/>
</dbReference>
<feature type="compositionally biased region" description="Basic and acidic residues" evidence="1">
    <location>
        <begin position="60"/>
        <end position="70"/>
    </location>
</feature>
<dbReference type="InterPro" id="IPR035979">
    <property type="entry name" value="RBD_domain_sf"/>
</dbReference>
<feature type="region of interest" description="Disordered" evidence="1">
    <location>
        <begin position="42"/>
        <end position="70"/>
    </location>
</feature>
<reference evidence="2 3" key="2">
    <citation type="submission" date="2018-11" db="EMBL/GenBank/DDBJ databases">
        <authorList>
            <consortium name="Pathogen Informatics"/>
        </authorList>
    </citation>
    <scope>NUCLEOTIDE SEQUENCE [LARGE SCALE GENOMIC DNA]</scope>
</reference>
<reference evidence="4" key="1">
    <citation type="submission" date="2017-02" db="UniProtKB">
        <authorList>
            <consortium name="WormBaseParasite"/>
        </authorList>
    </citation>
    <scope>IDENTIFICATION</scope>
</reference>
<dbReference type="SUPFAM" id="SSF54928">
    <property type="entry name" value="RNA-binding domain, RBD"/>
    <property type="match status" value="1"/>
</dbReference>
<evidence type="ECO:0000313" key="2">
    <source>
        <dbReference type="EMBL" id="VDO02259.1"/>
    </source>
</evidence>
<evidence type="ECO:0000313" key="4">
    <source>
        <dbReference type="WBParaSite" id="HNAJ_0000640201-mRNA-1"/>
    </source>
</evidence>